<sequence length="382" mass="41342">MALAGIRVIELAGLAPAPFCGMILSDFGAKVIRVDRTKASMTADVQSRGKQSVVLDLKKPEGAAVLKRLCVESDVLIEPFRNGVMEKLGLGPNEILKDNPRLIYARLTGFGQSGSYAKAAGHDINYVAMSGLLSMLGRHNENPYAPLNLLADFAGGGLICAMGIVLALLERVKSGQGQVIDTSMVEGAAYVGSFLWKSQNLGLWNRSRGENMLDSGAPFYETYKTADGKYMAVGAIEPQFYEELIKGLDLDSSQLPLQMSFSDWPELKRIFTETFASKTQAEWSKIFDGTDACVTPVLSLDEVSSHPHNRERGSFIVDAQGEISPRPAPLLSRTPAMPCLSGGPLIGEHTDLVLAEHGYSKDEIAKLQSSGIIECNKTKSRL</sequence>
<proteinExistence type="inferred from homology"/>
<protein>
    <submittedName>
        <fullName evidence="2">Alpha-methylacyl-CoA racemase isoform X2</fullName>
    </submittedName>
</protein>
<comment type="caution">
    <text evidence="2">The sequence shown here is derived from an EMBL/GenBank/DDBJ whole genome shotgun (WGS) entry which is preliminary data.</text>
</comment>
<dbReference type="PANTHER" id="PTHR48228:SF5">
    <property type="entry name" value="ALPHA-METHYLACYL-COA RACEMASE"/>
    <property type="match status" value="1"/>
</dbReference>
<keyword evidence="3" id="KW-1185">Reference proteome</keyword>
<reference evidence="2 3" key="1">
    <citation type="submission" date="2021-05" db="EMBL/GenBank/DDBJ databases">
        <authorList>
            <person name="Zahm M."/>
            <person name="Klopp C."/>
            <person name="Cabau C."/>
            <person name="Kuhl H."/>
            <person name="Suciu R."/>
            <person name="Ciorpac M."/>
            <person name="Holostenco D."/>
            <person name="Gessner J."/>
            <person name="Wuertz S."/>
            <person name="Hohne C."/>
            <person name="Stock M."/>
            <person name="Gislard M."/>
            <person name="Lluch J."/>
            <person name="Milhes M."/>
            <person name="Lampietro C."/>
            <person name="Lopez Roques C."/>
            <person name="Donnadieu C."/>
            <person name="Du K."/>
            <person name="Schartl M."/>
            <person name="Guiguen Y."/>
        </authorList>
    </citation>
    <scope>NUCLEOTIDE SEQUENCE [LARGE SCALE GENOMIC DNA]</scope>
    <source>
        <strain evidence="2">Hh-F2</strain>
        <tissue evidence="2">Blood</tissue>
    </source>
</reference>
<evidence type="ECO:0000313" key="2">
    <source>
        <dbReference type="EMBL" id="KAK6494448.1"/>
    </source>
</evidence>
<dbReference type="InterPro" id="IPR050509">
    <property type="entry name" value="CoA-transferase_III"/>
</dbReference>
<comment type="similarity">
    <text evidence="1">Belongs to the CoA-transferase III family.</text>
</comment>
<organism evidence="2 3">
    <name type="scientific">Huso huso</name>
    <name type="common">Beluga</name>
    <name type="synonym">Acipenser huso</name>
    <dbReference type="NCBI Taxonomy" id="61971"/>
    <lineage>
        <taxon>Eukaryota</taxon>
        <taxon>Metazoa</taxon>
        <taxon>Chordata</taxon>
        <taxon>Craniata</taxon>
        <taxon>Vertebrata</taxon>
        <taxon>Euteleostomi</taxon>
        <taxon>Actinopterygii</taxon>
        <taxon>Chondrostei</taxon>
        <taxon>Acipenseriformes</taxon>
        <taxon>Acipenseridae</taxon>
        <taxon>Huso</taxon>
    </lineage>
</organism>
<dbReference type="PANTHER" id="PTHR48228">
    <property type="entry name" value="SUCCINYL-COA--D-CITRAMALATE COA-TRANSFERASE"/>
    <property type="match status" value="1"/>
</dbReference>
<dbReference type="Proteomes" id="UP001369086">
    <property type="component" value="Unassembled WGS sequence"/>
</dbReference>
<dbReference type="InterPro" id="IPR003673">
    <property type="entry name" value="CoA-Trfase_fam_III"/>
</dbReference>
<dbReference type="SUPFAM" id="SSF89796">
    <property type="entry name" value="CoA-transferase family III (CaiB/BaiF)"/>
    <property type="match status" value="1"/>
</dbReference>
<dbReference type="InterPro" id="IPR023606">
    <property type="entry name" value="CoA-Trfase_III_dom_1_sf"/>
</dbReference>
<dbReference type="InterPro" id="IPR044855">
    <property type="entry name" value="CoA-Trfase_III_dom3_sf"/>
</dbReference>
<dbReference type="EMBL" id="JAHFZB010000001">
    <property type="protein sequence ID" value="KAK6494448.1"/>
    <property type="molecule type" value="Genomic_DNA"/>
</dbReference>
<accession>A0ABR1ABG9</accession>
<dbReference type="Pfam" id="PF02515">
    <property type="entry name" value="CoA_transf_3"/>
    <property type="match status" value="1"/>
</dbReference>
<dbReference type="Gene3D" id="3.30.1540.10">
    <property type="entry name" value="formyl-coa transferase, domain 3"/>
    <property type="match status" value="1"/>
</dbReference>
<evidence type="ECO:0000256" key="1">
    <source>
        <dbReference type="ARBA" id="ARBA00008383"/>
    </source>
</evidence>
<gene>
    <name evidence="2" type="ORF">HHUSO_G1025</name>
</gene>
<evidence type="ECO:0000313" key="3">
    <source>
        <dbReference type="Proteomes" id="UP001369086"/>
    </source>
</evidence>
<name>A0ABR1ABG9_HUSHU</name>
<dbReference type="Gene3D" id="3.40.50.10540">
    <property type="entry name" value="Crotonobetainyl-coa:carnitine coa-transferase, domain 1"/>
    <property type="match status" value="1"/>
</dbReference>